<comment type="caution">
    <text evidence="7">The sequence shown here is derived from an EMBL/GenBank/DDBJ whole genome shotgun (WGS) entry which is preliminary data.</text>
</comment>
<dbReference type="SMART" id="SM00650">
    <property type="entry name" value="rADc"/>
    <property type="match status" value="1"/>
</dbReference>
<accession>A0A0G0VVF8</accession>
<dbReference type="InterPro" id="IPR029063">
    <property type="entry name" value="SAM-dependent_MTases_sf"/>
</dbReference>
<dbReference type="PROSITE" id="PS51689">
    <property type="entry name" value="SAM_RNA_A_N6_MT"/>
    <property type="match status" value="1"/>
</dbReference>
<name>A0A0G0VVF8_UNCKA</name>
<protein>
    <submittedName>
        <fullName evidence="7">rRNA (Adenine-N(6)-)-methyltransferase</fullName>
    </submittedName>
</protein>
<proteinExistence type="inferred from homology"/>
<dbReference type="Proteomes" id="UP000033947">
    <property type="component" value="Unassembled WGS sequence"/>
</dbReference>
<evidence type="ECO:0000256" key="1">
    <source>
        <dbReference type="ARBA" id="ARBA00022603"/>
    </source>
</evidence>
<comment type="similarity">
    <text evidence="5">Belongs to the class I-like SAM-binding methyltransferase superfamily. rRNA adenine N(6)-methyltransferase family.</text>
</comment>
<dbReference type="SUPFAM" id="SSF53335">
    <property type="entry name" value="S-adenosyl-L-methionine-dependent methyltransferases"/>
    <property type="match status" value="1"/>
</dbReference>
<feature type="binding site" evidence="5">
    <location>
        <position position="36"/>
    </location>
    <ligand>
        <name>S-adenosyl-L-methionine</name>
        <dbReference type="ChEBI" id="CHEBI:59789"/>
    </ligand>
</feature>
<dbReference type="GO" id="GO:0000179">
    <property type="term" value="F:rRNA (adenine-N6,N6-)-dimethyltransferase activity"/>
    <property type="evidence" value="ECO:0007669"/>
    <property type="project" value="UniProtKB-UniRule"/>
</dbReference>
<reference evidence="7 8" key="1">
    <citation type="journal article" date="2015" name="Nature">
        <title>rRNA introns, odd ribosomes, and small enigmatic genomes across a large radiation of phyla.</title>
        <authorList>
            <person name="Brown C.T."/>
            <person name="Hug L.A."/>
            <person name="Thomas B.C."/>
            <person name="Sharon I."/>
            <person name="Castelle C.J."/>
            <person name="Singh A."/>
            <person name="Wilkins M.J."/>
            <person name="Williams K.H."/>
            <person name="Banfield J.F."/>
        </authorList>
    </citation>
    <scope>NUCLEOTIDE SEQUENCE [LARGE SCALE GENOMIC DNA]</scope>
</reference>
<feature type="binding site" evidence="5">
    <location>
        <position position="11"/>
    </location>
    <ligand>
        <name>S-adenosyl-L-methionine</name>
        <dbReference type="ChEBI" id="CHEBI:59789"/>
    </ligand>
</feature>
<dbReference type="GO" id="GO:0005829">
    <property type="term" value="C:cytosol"/>
    <property type="evidence" value="ECO:0007669"/>
    <property type="project" value="TreeGrafter"/>
</dbReference>
<organism evidence="7 8">
    <name type="scientific">candidate division WWE3 bacterium GW2011_GWC2_41_23</name>
    <dbReference type="NCBI Taxonomy" id="1619123"/>
    <lineage>
        <taxon>Bacteria</taxon>
        <taxon>Katanobacteria</taxon>
    </lineage>
</organism>
<dbReference type="PANTHER" id="PTHR11727:SF7">
    <property type="entry name" value="DIMETHYLADENOSINE TRANSFERASE-RELATED"/>
    <property type="match status" value="1"/>
</dbReference>
<dbReference type="InterPro" id="IPR023165">
    <property type="entry name" value="rRNA_Ade_diMease-like_C"/>
</dbReference>
<keyword evidence="1 5" id="KW-0489">Methyltransferase</keyword>
<dbReference type="AlphaFoldDB" id="A0A0G0VVF8"/>
<evidence type="ECO:0000256" key="2">
    <source>
        <dbReference type="ARBA" id="ARBA00022679"/>
    </source>
</evidence>
<evidence type="ECO:0000259" key="6">
    <source>
        <dbReference type="SMART" id="SM00650"/>
    </source>
</evidence>
<evidence type="ECO:0000256" key="5">
    <source>
        <dbReference type="PROSITE-ProRule" id="PRU01026"/>
    </source>
</evidence>
<comment type="caution">
    <text evidence="5">Lacks conserved residue(s) required for the propagation of feature annotation.</text>
</comment>
<dbReference type="EMBL" id="LCBB01000001">
    <property type="protein sequence ID" value="KKS03627.1"/>
    <property type="molecule type" value="Genomic_DNA"/>
</dbReference>
<feature type="binding site" evidence="5">
    <location>
        <position position="9"/>
    </location>
    <ligand>
        <name>S-adenosyl-L-methionine</name>
        <dbReference type="ChEBI" id="CHEBI:59789"/>
    </ligand>
</feature>
<feature type="domain" description="Ribosomal RNA adenine methylase transferase N-terminal" evidence="6">
    <location>
        <begin position="16"/>
        <end position="180"/>
    </location>
</feature>
<feature type="binding site" evidence="5">
    <location>
        <position position="98"/>
    </location>
    <ligand>
        <name>S-adenosyl-L-methionine</name>
        <dbReference type="ChEBI" id="CHEBI:59789"/>
    </ligand>
</feature>
<keyword evidence="3 5" id="KW-0949">S-adenosyl-L-methionine</keyword>
<dbReference type="PANTHER" id="PTHR11727">
    <property type="entry name" value="DIMETHYLADENOSINE TRANSFERASE"/>
    <property type="match status" value="1"/>
</dbReference>
<dbReference type="GO" id="GO:0003723">
    <property type="term" value="F:RNA binding"/>
    <property type="evidence" value="ECO:0007669"/>
    <property type="project" value="UniProtKB-UniRule"/>
</dbReference>
<dbReference type="InterPro" id="IPR001737">
    <property type="entry name" value="KsgA/Erm"/>
</dbReference>
<feature type="binding site" evidence="5">
    <location>
        <position position="57"/>
    </location>
    <ligand>
        <name>S-adenosyl-L-methionine</name>
        <dbReference type="ChEBI" id="CHEBI:59789"/>
    </ligand>
</feature>
<dbReference type="NCBIfam" id="NF000499">
    <property type="entry name" value="Erm23S_rRNA_broad"/>
    <property type="match status" value="1"/>
</dbReference>
<dbReference type="InterPro" id="IPR020598">
    <property type="entry name" value="rRNA_Ade_methylase_Trfase_N"/>
</dbReference>
<evidence type="ECO:0000256" key="4">
    <source>
        <dbReference type="ARBA" id="ARBA00022884"/>
    </source>
</evidence>
<evidence type="ECO:0000313" key="7">
    <source>
        <dbReference type="EMBL" id="KKS03627.1"/>
    </source>
</evidence>
<keyword evidence="4 5" id="KW-0694">RNA-binding</keyword>
<dbReference type="Gene3D" id="3.40.50.150">
    <property type="entry name" value="Vaccinia Virus protein VP39"/>
    <property type="match status" value="1"/>
</dbReference>
<dbReference type="Gene3D" id="1.10.8.100">
    <property type="entry name" value="Ribosomal RNA adenine dimethylase-like, domain 2"/>
    <property type="match status" value="1"/>
</dbReference>
<evidence type="ECO:0000313" key="8">
    <source>
        <dbReference type="Proteomes" id="UP000033947"/>
    </source>
</evidence>
<dbReference type="Pfam" id="PF00398">
    <property type="entry name" value="RrnaAD"/>
    <property type="match status" value="1"/>
</dbReference>
<evidence type="ECO:0000256" key="3">
    <source>
        <dbReference type="ARBA" id="ARBA00022691"/>
    </source>
</evidence>
<keyword evidence="2 5" id="KW-0808">Transferase</keyword>
<gene>
    <name evidence="7" type="ORF">UU55_C0001G0088</name>
</gene>
<sequence length="287" mass="32999">MSDLTISQNFLTDRGLVRKLVAKAGISRNDLTLDIGAGKGIITEVLSEIAGPVISLELDLKLHQELKEKFSGNSKVVVSNENFLQFALPTVPYKVFSNIPFSITSSIVTKLLFTGRVPVDSYLVMQKEAANRFMGKGEGYLFSLLNQPFFEFSIFHKFKREDFTPRPLVDVVMLRINKKEIPLIAGNKVKLYQDFICYVVNQQKPTLKLRVHKLFTSVQYFRISEELKFSVTARVKDLKLWQWILLFERYVTFVDEEKKAITEGAYAHYRRLTSGTEKVTRTKARRL</sequence>